<keyword evidence="2" id="KW-1185">Reference proteome</keyword>
<dbReference type="InterPro" id="IPR035940">
    <property type="entry name" value="CAP_sf"/>
</dbReference>
<proteinExistence type="predicted"/>
<dbReference type="Proteomes" id="UP000053660">
    <property type="component" value="Unassembled WGS sequence"/>
</dbReference>
<organism evidence="1 2">
    <name type="scientific">Oesophagostomum dentatum</name>
    <name type="common">Nodular worm</name>
    <dbReference type="NCBI Taxonomy" id="61180"/>
    <lineage>
        <taxon>Eukaryota</taxon>
        <taxon>Metazoa</taxon>
        <taxon>Ecdysozoa</taxon>
        <taxon>Nematoda</taxon>
        <taxon>Chromadorea</taxon>
        <taxon>Rhabditida</taxon>
        <taxon>Rhabditina</taxon>
        <taxon>Rhabditomorpha</taxon>
        <taxon>Strongyloidea</taxon>
        <taxon>Strongylidae</taxon>
        <taxon>Oesophagostomum</taxon>
    </lineage>
</organism>
<dbReference type="AlphaFoldDB" id="A0A0B1S3T8"/>
<gene>
    <name evidence="1" type="ORF">OESDEN_20307</name>
</gene>
<evidence type="ECO:0000313" key="1">
    <source>
        <dbReference type="EMBL" id="KHJ80028.1"/>
    </source>
</evidence>
<protein>
    <submittedName>
        <fullName evidence="1">Uncharacterized protein</fullName>
    </submittedName>
</protein>
<evidence type="ECO:0000313" key="2">
    <source>
        <dbReference type="Proteomes" id="UP000053660"/>
    </source>
</evidence>
<dbReference type="EMBL" id="KN602188">
    <property type="protein sequence ID" value="KHJ80028.1"/>
    <property type="molecule type" value="Genomic_DNA"/>
</dbReference>
<accession>A0A0B1S3T8</accession>
<dbReference type="Pfam" id="PF17641">
    <property type="entry name" value="ASPRs"/>
    <property type="match status" value="1"/>
</dbReference>
<name>A0A0B1S3T8_OESDE</name>
<dbReference type="InterPro" id="IPR035109">
    <property type="entry name" value="ASPR"/>
</dbReference>
<dbReference type="Gene3D" id="3.40.33.10">
    <property type="entry name" value="CAP"/>
    <property type="match status" value="1"/>
</dbReference>
<sequence>MRGKFFSEIEKIRGDELPGEIRLSLEYDCELEQSARQVLETDYGKTTFDTEGVPLGEGIHLLFSSGGSKSTKKAVGSWEDELRKSLTNIGCKHRRLSLYLCHSSNSIRRVSKEWRKDLQSYVMSVGCNYLNSDGTHMHLCLYKIK</sequence>
<dbReference type="SUPFAM" id="SSF55797">
    <property type="entry name" value="PR-1-like"/>
    <property type="match status" value="1"/>
</dbReference>
<reference evidence="1 2" key="1">
    <citation type="submission" date="2014-03" db="EMBL/GenBank/DDBJ databases">
        <title>Draft genome of the hookworm Oesophagostomum dentatum.</title>
        <authorList>
            <person name="Mitreva M."/>
        </authorList>
    </citation>
    <scope>NUCLEOTIDE SEQUENCE [LARGE SCALE GENOMIC DNA]</scope>
    <source>
        <strain evidence="1 2">OD-Hann</strain>
    </source>
</reference>